<sequence>MSPLSERPRIHPVYQEACSYSKEYIYPLFEKNVTKSLEEQRKFIIGLRAQNDKPFVKTKLKDVLRSKQQMDKVNTTIFRPLGTEEQVLPVTLLIHGGGWLMGNTNSYSKLAIDLCITSHSAVVFVEYSLSPEVKFPIALEECFSVVSWILQYGRSIHLNSDRLVVTGDSAGGNMAAALPIMAKDRGLPHAIQAQVLLYPVLSPQVGMYPSHALFSDGAYGLGKHHLDLLHKFYFPQPVTTPYAAPLLATADQLKGLPTALILTCEADILRDEGEAYAAQLLNAGVDTVGIRMMGVIHGYLVDDYPDLPSYITSLHLICDFIKSVQTI</sequence>
<dbReference type="OrthoDB" id="408631at2759"/>
<comment type="caution">
    <text evidence="3">The sequence shown here is derived from an EMBL/GenBank/DDBJ whole genome shotgun (WGS) entry which is preliminary data.</text>
</comment>
<dbReference type="Proteomes" id="UP000253551">
    <property type="component" value="Unassembled WGS sequence"/>
</dbReference>
<protein>
    <recommendedName>
        <fullName evidence="2">Alpha/beta hydrolase fold-3 domain-containing protein</fullName>
    </recommendedName>
</protein>
<dbReference type="PANTHER" id="PTHR48081">
    <property type="entry name" value="AB HYDROLASE SUPERFAMILY PROTEIN C4A8.06C"/>
    <property type="match status" value="1"/>
</dbReference>
<gene>
    <name evidence="3" type="ORF">CU098_008291</name>
</gene>
<dbReference type="Gene3D" id="3.40.50.1820">
    <property type="entry name" value="alpha/beta hydrolase"/>
    <property type="match status" value="1"/>
</dbReference>
<dbReference type="SUPFAM" id="SSF53474">
    <property type="entry name" value="alpha/beta-Hydrolases"/>
    <property type="match status" value="1"/>
</dbReference>
<evidence type="ECO:0000259" key="2">
    <source>
        <dbReference type="Pfam" id="PF07859"/>
    </source>
</evidence>
<evidence type="ECO:0000313" key="3">
    <source>
        <dbReference type="EMBL" id="RCH95829.1"/>
    </source>
</evidence>
<dbReference type="InterPro" id="IPR029058">
    <property type="entry name" value="AB_hydrolase_fold"/>
</dbReference>
<dbReference type="STRING" id="4846.A0A367K110"/>
<dbReference type="AlphaFoldDB" id="A0A367K110"/>
<dbReference type="Pfam" id="PF07859">
    <property type="entry name" value="Abhydrolase_3"/>
    <property type="match status" value="1"/>
</dbReference>
<feature type="domain" description="Alpha/beta hydrolase fold-3" evidence="2">
    <location>
        <begin position="92"/>
        <end position="300"/>
    </location>
</feature>
<proteinExistence type="predicted"/>
<dbReference type="GO" id="GO:0016787">
    <property type="term" value="F:hydrolase activity"/>
    <property type="evidence" value="ECO:0007669"/>
    <property type="project" value="UniProtKB-KW"/>
</dbReference>
<dbReference type="InterPro" id="IPR050300">
    <property type="entry name" value="GDXG_lipolytic_enzyme"/>
</dbReference>
<dbReference type="PANTHER" id="PTHR48081:SF8">
    <property type="entry name" value="ALPHA_BETA HYDROLASE FOLD-3 DOMAIN-CONTAINING PROTEIN-RELATED"/>
    <property type="match status" value="1"/>
</dbReference>
<reference evidence="3 4" key="1">
    <citation type="journal article" date="2018" name="G3 (Bethesda)">
        <title>Phylogenetic and Phylogenomic Definition of Rhizopus Species.</title>
        <authorList>
            <person name="Gryganskyi A.P."/>
            <person name="Golan J."/>
            <person name="Dolatabadi S."/>
            <person name="Mondo S."/>
            <person name="Robb S."/>
            <person name="Idnurm A."/>
            <person name="Muszewska A."/>
            <person name="Steczkiewicz K."/>
            <person name="Masonjones S."/>
            <person name="Liao H.L."/>
            <person name="Gajdeczka M.T."/>
            <person name="Anike F."/>
            <person name="Vuek A."/>
            <person name="Anishchenko I.M."/>
            <person name="Voigt K."/>
            <person name="de Hoog G.S."/>
            <person name="Smith M.E."/>
            <person name="Heitman J."/>
            <person name="Vilgalys R."/>
            <person name="Stajich J.E."/>
        </authorList>
    </citation>
    <scope>NUCLEOTIDE SEQUENCE [LARGE SCALE GENOMIC DNA]</scope>
    <source>
        <strain evidence="3 4">LSU 92-RS-03</strain>
    </source>
</reference>
<accession>A0A367K110</accession>
<evidence type="ECO:0000313" key="4">
    <source>
        <dbReference type="Proteomes" id="UP000253551"/>
    </source>
</evidence>
<dbReference type="EMBL" id="PJQM01002381">
    <property type="protein sequence ID" value="RCH95829.1"/>
    <property type="molecule type" value="Genomic_DNA"/>
</dbReference>
<evidence type="ECO:0000256" key="1">
    <source>
        <dbReference type="ARBA" id="ARBA00022801"/>
    </source>
</evidence>
<organism evidence="3 4">
    <name type="scientific">Rhizopus stolonifer</name>
    <name type="common">Rhizopus nigricans</name>
    <dbReference type="NCBI Taxonomy" id="4846"/>
    <lineage>
        <taxon>Eukaryota</taxon>
        <taxon>Fungi</taxon>
        <taxon>Fungi incertae sedis</taxon>
        <taxon>Mucoromycota</taxon>
        <taxon>Mucoromycotina</taxon>
        <taxon>Mucoromycetes</taxon>
        <taxon>Mucorales</taxon>
        <taxon>Mucorineae</taxon>
        <taxon>Rhizopodaceae</taxon>
        <taxon>Rhizopus</taxon>
    </lineage>
</organism>
<keyword evidence="4" id="KW-1185">Reference proteome</keyword>
<name>A0A367K110_RHIST</name>
<keyword evidence="1" id="KW-0378">Hydrolase</keyword>
<dbReference type="InterPro" id="IPR013094">
    <property type="entry name" value="AB_hydrolase_3"/>
</dbReference>